<evidence type="ECO:0008006" key="3">
    <source>
        <dbReference type="Google" id="ProtNLM"/>
    </source>
</evidence>
<name>A0A369JHI7_HYPMA</name>
<evidence type="ECO:0000313" key="2">
    <source>
        <dbReference type="Proteomes" id="UP000076154"/>
    </source>
</evidence>
<organism evidence="1 2">
    <name type="scientific">Hypsizygus marmoreus</name>
    <name type="common">White beech mushroom</name>
    <name type="synonym">Agaricus marmoreus</name>
    <dbReference type="NCBI Taxonomy" id="39966"/>
    <lineage>
        <taxon>Eukaryota</taxon>
        <taxon>Fungi</taxon>
        <taxon>Dikarya</taxon>
        <taxon>Basidiomycota</taxon>
        <taxon>Agaricomycotina</taxon>
        <taxon>Agaricomycetes</taxon>
        <taxon>Agaricomycetidae</taxon>
        <taxon>Agaricales</taxon>
        <taxon>Tricholomatineae</taxon>
        <taxon>Lyophyllaceae</taxon>
        <taxon>Hypsizygus</taxon>
    </lineage>
</organism>
<gene>
    <name evidence="1" type="ORF">Hypma_000554</name>
</gene>
<protein>
    <recommendedName>
        <fullName evidence="3">F-box domain-containing protein</fullName>
    </recommendedName>
</protein>
<evidence type="ECO:0000313" key="1">
    <source>
        <dbReference type="EMBL" id="RDB18296.1"/>
    </source>
</evidence>
<dbReference type="OrthoDB" id="3071584at2759"/>
<dbReference type="InParanoid" id="A0A369JHI7"/>
<reference evidence="1" key="1">
    <citation type="submission" date="2018-04" db="EMBL/GenBank/DDBJ databases">
        <title>Whole genome sequencing of Hypsizygus marmoreus.</title>
        <authorList>
            <person name="Choi I.-G."/>
            <person name="Min B."/>
            <person name="Kim J.-G."/>
            <person name="Kim S."/>
            <person name="Oh Y.-L."/>
            <person name="Kong W.-S."/>
            <person name="Park H."/>
            <person name="Jeong J."/>
            <person name="Song E.-S."/>
        </authorList>
    </citation>
    <scope>NUCLEOTIDE SEQUENCE [LARGE SCALE GENOMIC DNA]</scope>
    <source>
        <strain evidence="1">51987-8</strain>
    </source>
</reference>
<proteinExistence type="predicted"/>
<dbReference type="Proteomes" id="UP000076154">
    <property type="component" value="Unassembled WGS sequence"/>
</dbReference>
<keyword evidence="2" id="KW-1185">Reference proteome</keyword>
<sequence>MASLNVPSDIWIYISQFIPTKALRNLYSVNRVFLHLALNERYKEISFLQVNQKTLKVLEHLRDPNISSRVRRVRVNPLWFNLPPAPTKSKCSLRSIILRYSPFDLGRSADTSIRDNRFHRQRINILTTEIVLSFTNVTSFAIVTRYFPHPEAFHPFLSNAWHTFGSNLQRLTINGPLRGFDAFLPSPGDLKSLEDLTLRFSTDLLSDESADVEWLFEIVSPFLRELSSRLRKLNIMSSALGDHSSLFHALHDTSNLVSLSLDIGFYPQLLLDPSGLTHLLRRNVGILKHVKFQPHQTFRSLPIPGHAHDHFSRWMNANLSDELLLSDLETFVVAPLADLTIPLSMGFDATSPYITRSKDTLTNLILGEHCLSFDELALLASTFAHRPAHSGLKTLYVKALSLNPQLFDLLANQLIGLNDLDIKFNRLIADVKDESSIPFEDQEPTEQMIDEFLGEMAKRVYENWMLYSLWIWQRSHMTTKTAHDILTALKPSIPSVRIVYRMDHIHPLNGIFL</sequence>
<comment type="caution">
    <text evidence="1">The sequence shown here is derived from an EMBL/GenBank/DDBJ whole genome shotgun (WGS) entry which is preliminary data.</text>
</comment>
<dbReference type="EMBL" id="LUEZ02000106">
    <property type="protein sequence ID" value="RDB18296.1"/>
    <property type="molecule type" value="Genomic_DNA"/>
</dbReference>
<dbReference type="AlphaFoldDB" id="A0A369JHI7"/>
<accession>A0A369JHI7</accession>